<organism evidence="3 4">
    <name type="scientific">Macrosiphum euphorbiae</name>
    <name type="common">potato aphid</name>
    <dbReference type="NCBI Taxonomy" id="13131"/>
    <lineage>
        <taxon>Eukaryota</taxon>
        <taxon>Metazoa</taxon>
        <taxon>Ecdysozoa</taxon>
        <taxon>Arthropoda</taxon>
        <taxon>Hexapoda</taxon>
        <taxon>Insecta</taxon>
        <taxon>Pterygota</taxon>
        <taxon>Neoptera</taxon>
        <taxon>Paraneoptera</taxon>
        <taxon>Hemiptera</taxon>
        <taxon>Sternorrhyncha</taxon>
        <taxon>Aphidomorpha</taxon>
        <taxon>Aphidoidea</taxon>
        <taxon>Aphididae</taxon>
        <taxon>Macrosiphini</taxon>
        <taxon>Macrosiphum</taxon>
    </lineage>
</organism>
<evidence type="ECO:0000256" key="1">
    <source>
        <dbReference type="SAM" id="MobiDB-lite"/>
    </source>
</evidence>
<evidence type="ECO:0000313" key="4">
    <source>
        <dbReference type="Proteomes" id="UP001160148"/>
    </source>
</evidence>
<dbReference type="EMBL" id="CARXXK010000004">
    <property type="protein sequence ID" value="CAI6366678.1"/>
    <property type="molecule type" value="Genomic_DNA"/>
</dbReference>
<gene>
    <name evidence="3" type="ORF">MEUPH1_LOCUS21234</name>
</gene>
<feature type="compositionally biased region" description="Acidic residues" evidence="1">
    <location>
        <begin position="106"/>
        <end position="129"/>
    </location>
</feature>
<feature type="transmembrane region" description="Helical" evidence="2">
    <location>
        <begin position="35"/>
        <end position="54"/>
    </location>
</feature>
<protein>
    <submittedName>
        <fullName evidence="3">Uncharacterized protein</fullName>
    </submittedName>
</protein>
<feature type="transmembrane region" description="Helical" evidence="2">
    <location>
        <begin position="12"/>
        <end position="29"/>
    </location>
</feature>
<keyword evidence="2" id="KW-0472">Membrane</keyword>
<evidence type="ECO:0000256" key="2">
    <source>
        <dbReference type="SAM" id="Phobius"/>
    </source>
</evidence>
<dbReference type="Proteomes" id="UP001160148">
    <property type="component" value="Unassembled WGS sequence"/>
</dbReference>
<name>A0AAV0XFS5_9HEMI</name>
<comment type="caution">
    <text evidence="3">The sequence shown here is derived from an EMBL/GenBank/DDBJ whole genome shotgun (WGS) entry which is preliminary data.</text>
</comment>
<reference evidence="3 4" key="1">
    <citation type="submission" date="2023-01" db="EMBL/GenBank/DDBJ databases">
        <authorList>
            <person name="Whitehead M."/>
        </authorList>
    </citation>
    <scope>NUCLEOTIDE SEQUENCE [LARGE SCALE GENOMIC DNA]</scope>
</reference>
<keyword evidence="2" id="KW-1133">Transmembrane helix</keyword>
<keyword evidence="4" id="KW-1185">Reference proteome</keyword>
<feature type="region of interest" description="Disordered" evidence="1">
    <location>
        <begin position="106"/>
        <end position="136"/>
    </location>
</feature>
<keyword evidence="2" id="KW-0812">Transmembrane</keyword>
<accession>A0AAV0XFS5</accession>
<feature type="transmembrane region" description="Helical" evidence="2">
    <location>
        <begin position="61"/>
        <end position="83"/>
    </location>
</feature>
<proteinExistence type="predicted"/>
<dbReference type="AlphaFoldDB" id="A0AAV0XFS5"/>
<evidence type="ECO:0000313" key="3">
    <source>
        <dbReference type="EMBL" id="CAI6366678.1"/>
    </source>
</evidence>
<sequence length="136" mass="14885">MEALLFNGNDGIRFRVFVPILMFMAPVHVHMRHTTFMFIVTVITVIVAVIKEIVTLLSVKVVAVITAAIVCFGIPLWMLYAYIITTRNTREDDADSRLHTYLEYLLDDGGEDGGDDGGEDGGDDGEEGETATATGT</sequence>